<dbReference type="InterPro" id="IPR051916">
    <property type="entry name" value="GPI-anchor_lipid_remodeler"/>
</dbReference>
<protein>
    <submittedName>
        <fullName evidence="2">Metal-dependent hydrolase</fullName>
    </submittedName>
</protein>
<dbReference type="OrthoDB" id="5447300at2"/>
<reference evidence="2 3" key="1">
    <citation type="submission" date="2019-06" db="EMBL/GenBank/DDBJ databases">
        <title>Echinicola alkalisoli sp. nov. isolated from saline soil.</title>
        <authorList>
            <person name="Sun J.-Q."/>
            <person name="Xu L."/>
        </authorList>
    </citation>
    <scope>NUCLEOTIDE SEQUENCE [LARGE SCALE GENOMIC DNA]</scope>
    <source>
        <strain evidence="2 3">LN3S3</strain>
    </source>
</reference>
<dbReference type="GO" id="GO:0016020">
    <property type="term" value="C:membrane"/>
    <property type="evidence" value="ECO:0007669"/>
    <property type="project" value="GOC"/>
</dbReference>
<dbReference type="GO" id="GO:0016787">
    <property type="term" value="F:hydrolase activity"/>
    <property type="evidence" value="ECO:0007669"/>
    <property type="project" value="UniProtKB-KW"/>
</dbReference>
<dbReference type="SUPFAM" id="SSF56219">
    <property type="entry name" value="DNase I-like"/>
    <property type="match status" value="1"/>
</dbReference>
<dbReference type="Gene3D" id="3.60.10.10">
    <property type="entry name" value="Endonuclease/exonuclease/phosphatase"/>
    <property type="match status" value="1"/>
</dbReference>
<accession>A0A514CJH3</accession>
<keyword evidence="3" id="KW-1185">Reference proteome</keyword>
<keyword evidence="2" id="KW-0378">Hydrolase</keyword>
<dbReference type="Pfam" id="PF03372">
    <property type="entry name" value="Exo_endo_phos"/>
    <property type="match status" value="1"/>
</dbReference>
<gene>
    <name evidence="2" type="ORF">FKX85_12430</name>
</gene>
<dbReference type="GO" id="GO:0006506">
    <property type="term" value="P:GPI anchor biosynthetic process"/>
    <property type="evidence" value="ECO:0007669"/>
    <property type="project" value="TreeGrafter"/>
</dbReference>
<dbReference type="KEGG" id="echi:FKX85_12430"/>
<sequence length="265" mass="29398">MTNTSLQPFLPKCLWAVFTLFCLPITVTGQSLKVMSYNIHHGADSEEVFTHEKIGQFIKSSGVEIVGLQEVDSICERSGKSDQMKIFAKITGMEATFGRHFAYDGGAYGLGILSRYPMRDIRNDRITSIRSNGEKGTLALLSAKLTLPSGQDIIFATVHFALDQTTRMQQAKEVLGYLDCDLPVILTGDLNAEPHSEEIKLLNTKLFNTQSKADHTFPFDQPIKKIDYIMVSRKGCSVVIKTMVVSGNHLSDHLPIISEVKIGEE</sequence>
<organism evidence="2 3">
    <name type="scientific">Echinicola soli</name>
    <dbReference type="NCBI Taxonomy" id="2591634"/>
    <lineage>
        <taxon>Bacteria</taxon>
        <taxon>Pseudomonadati</taxon>
        <taxon>Bacteroidota</taxon>
        <taxon>Cytophagia</taxon>
        <taxon>Cytophagales</taxon>
        <taxon>Cyclobacteriaceae</taxon>
        <taxon>Echinicola</taxon>
    </lineage>
</organism>
<feature type="domain" description="Endonuclease/exonuclease/phosphatase" evidence="1">
    <location>
        <begin position="35"/>
        <end position="253"/>
    </location>
</feature>
<evidence type="ECO:0000259" key="1">
    <source>
        <dbReference type="Pfam" id="PF03372"/>
    </source>
</evidence>
<dbReference type="EMBL" id="CP041253">
    <property type="protein sequence ID" value="QDH79794.1"/>
    <property type="molecule type" value="Genomic_DNA"/>
</dbReference>
<dbReference type="PANTHER" id="PTHR14859:SF15">
    <property type="entry name" value="ENDONUCLEASE_EXONUCLEASE_PHOSPHATASE DOMAIN-CONTAINING PROTEIN"/>
    <property type="match status" value="1"/>
</dbReference>
<proteinExistence type="predicted"/>
<dbReference type="Proteomes" id="UP000316614">
    <property type="component" value="Chromosome"/>
</dbReference>
<name>A0A514CJH3_9BACT</name>
<dbReference type="PANTHER" id="PTHR14859">
    <property type="entry name" value="CALCOFLUOR WHITE HYPERSENSITIVE PROTEIN PRECURSOR"/>
    <property type="match status" value="1"/>
</dbReference>
<dbReference type="AlphaFoldDB" id="A0A514CJH3"/>
<evidence type="ECO:0000313" key="2">
    <source>
        <dbReference type="EMBL" id="QDH79794.1"/>
    </source>
</evidence>
<evidence type="ECO:0000313" key="3">
    <source>
        <dbReference type="Proteomes" id="UP000316614"/>
    </source>
</evidence>
<dbReference type="InterPro" id="IPR036691">
    <property type="entry name" value="Endo/exonu/phosph_ase_sf"/>
</dbReference>
<dbReference type="InterPro" id="IPR005135">
    <property type="entry name" value="Endo/exonuclease/phosphatase"/>
</dbReference>